<sequence length="78" mass="8903">MIVYTPLWETLKKKGLSTYTLRVKFQISGSTVQRLRRNMSVSTNTLDDLCNLLDCSLSEIAAHVPNEEQQRETTENDA</sequence>
<dbReference type="GO" id="GO:0003677">
    <property type="term" value="F:DNA binding"/>
    <property type="evidence" value="ECO:0007669"/>
    <property type="project" value="InterPro"/>
</dbReference>
<protein>
    <submittedName>
        <fullName evidence="2">Transcriptional regulator</fullName>
    </submittedName>
</protein>
<reference evidence="2 3" key="1">
    <citation type="submission" date="2014-08" db="EMBL/GenBank/DDBJ databases">
        <title>Clostridium innocuum, an unnegligible vancomycin-resistant pathogen causing extra-intestinal infections.</title>
        <authorList>
            <person name="Feng Y."/>
            <person name="Chiu C.-H."/>
        </authorList>
    </citation>
    <scope>NUCLEOTIDE SEQUENCE [LARGE SCALE GENOMIC DNA]</scope>
    <source>
        <strain evidence="2 3">AN88</strain>
    </source>
</reference>
<dbReference type="PROSITE" id="PS50943">
    <property type="entry name" value="HTH_CROC1"/>
    <property type="match status" value="1"/>
</dbReference>
<dbReference type="AlphaFoldDB" id="A0A099I057"/>
<evidence type="ECO:0000313" key="2">
    <source>
        <dbReference type="EMBL" id="KGJ51105.1"/>
    </source>
</evidence>
<dbReference type="InterPro" id="IPR001387">
    <property type="entry name" value="Cro/C1-type_HTH"/>
</dbReference>
<organism evidence="2 3">
    <name type="scientific">Clostridium innocuum</name>
    <dbReference type="NCBI Taxonomy" id="1522"/>
    <lineage>
        <taxon>Bacteria</taxon>
        <taxon>Bacillati</taxon>
        <taxon>Bacillota</taxon>
        <taxon>Clostridia</taxon>
        <taxon>Eubacteriales</taxon>
        <taxon>Clostridiaceae</taxon>
        <taxon>Clostridium</taxon>
    </lineage>
</organism>
<dbReference type="EMBL" id="JQIF01000144">
    <property type="protein sequence ID" value="KGJ51105.1"/>
    <property type="molecule type" value="Genomic_DNA"/>
</dbReference>
<comment type="caution">
    <text evidence="2">The sequence shown here is derived from an EMBL/GenBank/DDBJ whole genome shotgun (WGS) entry which is preliminary data.</text>
</comment>
<name>A0A099I057_CLOIN</name>
<dbReference type="RefSeq" id="WP_044908422.1">
    <property type="nucleotide sequence ID" value="NZ_JQIF01000144.1"/>
</dbReference>
<dbReference type="InterPro" id="IPR010982">
    <property type="entry name" value="Lambda_DNA-bd_dom_sf"/>
</dbReference>
<feature type="domain" description="HTH cro/C1-type" evidence="1">
    <location>
        <begin position="27"/>
        <end position="60"/>
    </location>
</feature>
<proteinExistence type="predicted"/>
<gene>
    <name evidence="2" type="ORF">CIAN88_22525</name>
</gene>
<evidence type="ECO:0000313" key="3">
    <source>
        <dbReference type="Proteomes" id="UP000030008"/>
    </source>
</evidence>
<dbReference type="Pfam" id="PF13443">
    <property type="entry name" value="HTH_26"/>
    <property type="match status" value="1"/>
</dbReference>
<accession>A0A099I057</accession>
<dbReference type="SUPFAM" id="SSF47413">
    <property type="entry name" value="lambda repressor-like DNA-binding domains"/>
    <property type="match status" value="1"/>
</dbReference>
<dbReference type="Proteomes" id="UP000030008">
    <property type="component" value="Unassembled WGS sequence"/>
</dbReference>
<dbReference type="Gene3D" id="1.10.260.40">
    <property type="entry name" value="lambda repressor-like DNA-binding domains"/>
    <property type="match status" value="1"/>
</dbReference>
<evidence type="ECO:0000259" key="1">
    <source>
        <dbReference type="PROSITE" id="PS50943"/>
    </source>
</evidence>